<sequence>VRELAEKESENGVFRLLRSDVTRFLTTILIGTTVVNIAATALVTEAATAVFGEAGVSAATGVMTYINMLPR</sequence>
<evidence type="ECO:0000313" key="6">
    <source>
        <dbReference type="EMBL" id="MCI07234.1"/>
    </source>
</evidence>
<evidence type="ECO:0000256" key="4">
    <source>
        <dbReference type="SAM" id="Phobius"/>
    </source>
</evidence>
<dbReference type="EMBL" id="LXQA010064670">
    <property type="protein sequence ID" value="MCI07234.1"/>
    <property type="molecule type" value="Genomic_DNA"/>
</dbReference>
<keyword evidence="7" id="KW-1185">Reference proteome</keyword>
<evidence type="ECO:0000313" key="7">
    <source>
        <dbReference type="Proteomes" id="UP000265520"/>
    </source>
</evidence>
<dbReference type="Pfam" id="PF01595">
    <property type="entry name" value="CNNM"/>
    <property type="match status" value="1"/>
</dbReference>
<dbReference type="GO" id="GO:0016020">
    <property type="term" value="C:membrane"/>
    <property type="evidence" value="ECO:0007669"/>
    <property type="project" value="UniProtKB-UniRule"/>
</dbReference>
<feature type="non-terminal residue" evidence="6">
    <location>
        <position position="1"/>
    </location>
</feature>
<proteinExistence type="predicted"/>
<evidence type="ECO:0000256" key="2">
    <source>
        <dbReference type="ARBA" id="ARBA00023122"/>
    </source>
</evidence>
<dbReference type="Proteomes" id="UP000265520">
    <property type="component" value="Unassembled WGS sequence"/>
</dbReference>
<dbReference type="PANTHER" id="PTHR22777">
    <property type="entry name" value="HEMOLYSIN-RELATED"/>
    <property type="match status" value="1"/>
</dbReference>
<evidence type="ECO:0000256" key="1">
    <source>
        <dbReference type="ARBA" id="ARBA00022737"/>
    </source>
</evidence>
<dbReference type="PROSITE" id="PS51846">
    <property type="entry name" value="CNNM"/>
    <property type="match status" value="1"/>
</dbReference>
<feature type="transmembrane region" description="Helical" evidence="4">
    <location>
        <begin position="49"/>
        <end position="69"/>
    </location>
</feature>
<keyword evidence="1" id="KW-0677">Repeat</keyword>
<dbReference type="AlphaFoldDB" id="A0A392P660"/>
<evidence type="ECO:0000259" key="5">
    <source>
        <dbReference type="PROSITE" id="PS51846"/>
    </source>
</evidence>
<organism evidence="6 7">
    <name type="scientific">Trifolium medium</name>
    <dbReference type="NCBI Taxonomy" id="97028"/>
    <lineage>
        <taxon>Eukaryota</taxon>
        <taxon>Viridiplantae</taxon>
        <taxon>Streptophyta</taxon>
        <taxon>Embryophyta</taxon>
        <taxon>Tracheophyta</taxon>
        <taxon>Spermatophyta</taxon>
        <taxon>Magnoliopsida</taxon>
        <taxon>eudicotyledons</taxon>
        <taxon>Gunneridae</taxon>
        <taxon>Pentapetalae</taxon>
        <taxon>rosids</taxon>
        <taxon>fabids</taxon>
        <taxon>Fabales</taxon>
        <taxon>Fabaceae</taxon>
        <taxon>Papilionoideae</taxon>
        <taxon>50 kb inversion clade</taxon>
        <taxon>NPAAA clade</taxon>
        <taxon>Hologalegina</taxon>
        <taxon>IRL clade</taxon>
        <taxon>Trifolieae</taxon>
        <taxon>Trifolium</taxon>
    </lineage>
</organism>
<evidence type="ECO:0000256" key="3">
    <source>
        <dbReference type="PROSITE-ProRule" id="PRU01193"/>
    </source>
</evidence>
<keyword evidence="2" id="KW-0129">CBS domain</keyword>
<name>A0A392P660_9FABA</name>
<feature type="transmembrane region" description="Helical" evidence="4">
    <location>
        <begin position="21"/>
        <end position="43"/>
    </location>
</feature>
<reference evidence="6 7" key="1">
    <citation type="journal article" date="2018" name="Front. Plant Sci.">
        <title>Red Clover (Trifolium pratense) and Zigzag Clover (T. medium) - A Picture of Genomic Similarities and Differences.</title>
        <authorList>
            <person name="Dluhosova J."/>
            <person name="Istvanek J."/>
            <person name="Nedelnik J."/>
            <person name="Repkova J."/>
        </authorList>
    </citation>
    <scope>NUCLEOTIDE SEQUENCE [LARGE SCALE GENOMIC DNA]</scope>
    <source>
        <strain evidence="7">cv. 10/8</strain>
        <tissue evidence="6">Leaf</tissue>
    </source>
</reference>
<feature type="domain" description="CNNM transmembrane" evidence="5">
    <location>
        <begin position="1"/>
        <end position="71"/>
    </location>
</feature>
<keyword evidence="3 4" id="KW-0472">Membrane</keyword>
<protein>
    <submittedName>
        <fullName evidence="6">DUF21 domain plant protein</fullName>
    </submittedName>
</protein>
<dbReference type="InterPro" id="IPR002550">
    <property type="entry name" value="CNNM"/>
</dbReference>
<dbReference type="PANTHER" id="PTHR22777:SF17">
    <property type="entry name" value="UPF0053 PROTEIN SLL0260"/>
    <property type="match status" value="1"/>
</dbReference>
<accession>A0A392P660</accession>
<keyword evidence="3 4" id="KW-1133">Transmembrane helix</keyword>
<keyword evidence="3 4" id="KW-0812">Transmembrane</keyword>
<comment type="caution">
    <text evidence="6">The sequence shown here is derived from an EMBL/GenBank/DDBJ whole genome shotgun (WGS) entry which is preliminary data.</text>
</comment>